<sequence length="221" mass="26137">MKSRIIIILFSFLFIKYIYCIENGLSNPEDIICNKLFYKYNELPFKIDGLTYPNCTIYGNGSALLCKSENKYKYENILFELFQYEKSEACNYESCLYSEEKPSVVYYDYDNGKVDENGDPIFVEKKVHDIKRRDLNHLFIFTHELTVPFVSKINGSNCTVKYIMKNPKFLNDEDNLWSSIMVKFILLYLLVFALFFLEIVHLSKALIKIILKLKAKKYKMK</sequence>
<organism evidence="3 4">
    <name type="scientific">Neocallimastix californiae</name>
    <dbReference type="NCBI Taxonomy" id="1754190"/>
    <lineage>
        <taxon>Eukaryota</taxon>
        <taxon>Fungi</taxon>
        <taxon>Fungi incertae sedis</taxon>
        <taxon>Chytridiomycota</taxon>
        <taxon>Chytridiomycota incertae sedis</taxon>
        <taxon>Neocallimastigomycetes</taxon>
        <taxon>Neocallimastigales</taxon>
        <taxon>Neocallimastigaceae</taxon>
        <taxon>Neocallimastix</taxon>
    </lineage>
</organism>
<feature type="transmembrane region" description="Helical" evidence="1">
    <location>
        <begin position="185"/>
        <end position="211"/>
    </location>
</feature>
<keyword evidence="1" id="KW-1133">Transmembrane helix</keyword>
<dbReference type="EMBL" id="MCOG01000047">
    <property type="protein sequence ID" value="ORY67995.1"/>
    <property type="molecule type" value="Genomic_DNA"/>
</dbReference>
<accession>A0A1Y2EAW9</accession>
<evidence type="ECO:0008006" key="5">
    <source>
        <dbReference type="Google" id="ProtNLM"/>
    </source>
</evidence>
<keyword evidence="4" id="KW-1185">Reference proteome</keyword>
<proteinExistence type="predicted"/>
<evidence type="ECO:0000313" key="3">
    <source>
        <dbReference type="EMBL" id="ORY67995.1"/>
    </source>
</evidence>
<comment type="caution">
    <text evidence="3">The sequence shown here is derived from an EMBL/GenBank/DDBJ whole genome shotgun (WGS) entry which is preliminary data.</text>
</comment>
<keyword evidence="2" id="KW-0732">Signal</keyword>
<feature type="signal peptide" evidence="2">
    <location>
        <begin position="1"/>
        <end position="20"/>
    </location>
</feature>
<reference evidence="3 4" key="1">
    <citation type="submission" date="2016-08" db="EMBL/GenBank/DDBJ databases">
        <title>A Parts List for Fungal Cellulosomes Revealed by Comparative Genomics.</title>
        <authorList>
            <consortium name="DOE Joint Genome Institute"/>
            <person name="Haitjema C.H."/>
            <person name="Gilmore S.P."/>
            <person name="Henske J.K."/>
            <person name="Solomon K.V."/>
            <person name="De Groot R."/>
            <person name="Kuo A."/>
            <person name="Mondo S.J."/>
            <person name="Salamov A.A."/>
            <person name="Labutti K."/>
            <person name="Zhao Z."/>
            <person name="Chiniquy J."/>
            <person name="Barry K."/>
            <person name="Brewer H.M."/>
            <person name="Purvine S.O."/>
            <person name="Wright A.T."/>
            <person name="Boxma B."/>
            <person name="Van Alen T."/>
            <person name="Hackstein J.H."/>
            <person name="Baker S.E."/>
            <person name="Grigoriev I.V."/>
            <person name="O'Malley M.A."/>
        </authorList>
    </citation>
    <scope>NUCLEOTIDE SEQUENCE [LARGE SCALE GENOMIC DNA]</scope>
    <source>
        <strain evidence="3 4">G1</strain>
    </source>
</reference>
<keyword evidence="1" id="KW-0812">Transmembrane</keyword>
<evidence type="ECO:0000256" key="2">
    <source>
        <dbReference type="SAM" id="SignalP"/>
    </source>
</evidence>
<feature type="chain" id="PRO_5012892326" description="Transmembrane 9 superfamily member" evidence="2">
    <location>
        <begin position="21"/>
        <end position="221"/>
    </location>
</feature>
<protein>
    <recommendedName>
        <fullName evidence="5">Transmembrane 9 superfamily member</fullName>
    </recommendedName>
</protein>
<keyword evidence="1" id="KW-0472">Membrane</keyword>
<name>A0A1Y2EAW9_9FUNG</name>
<dbReference type="AlphaFoldDB" id="A0A1Y2EAW9"/>
<gene>
    <name evidence="3" type="ORF">LY90DRAFT_639984</name>
</gene>
<evidence type="ECO:0000256" key="1">
    <source>
        <dbReference type="SAM" id="Phobius"/>
    </source>
</evidence>
<dbReference type="Proteomes" id="UP000193920">
    <property type="component" value="Unassembled WGS sequence"/>
</dbReference>
<evidence type="ECO:0000313" key="4">
    <source>
        <dbReference type="Proteomes" id="UP000193920"/>
    </source>
</evidence>